<dbReference type="SUPFAM" id="SSF82171">
    <property type="entry name" value="DPP6 N-terminal domain-like"/>
    <property type="match status" value="1"/>
</dbReference>
<evidence type="ECO:0008006" key="5">
    <source>
        <dbReference type="Google" id="ProtNLM"/>
    </source>
</evidence>
<evidence type="ECO:0000256" key="2">
    <source>
        <dbReference type="SAM" id="SignalP"/>
    </source>
</evidence>
<dbReference type="AlphaFoldDB" id="A0A437GZM2"/>
<keyword evidence="4" id="KW-1185">Reference proteome</keyword>
<evidence type="ECO:0000313" key="3">
    <source>
        <dbReference type="EMBL" id="RVQ68824.1"/>
    </source>
</evidence>
<dbReference type="InterPro" id="IPR015943">
    <property type="entry name" value="WD40/YVTN_repeat-like_dom_sf"/>
</dbReference>
<evidence type="ECO:0000256" key="1">
    <source>
        <dbReference type="SAM" id="MobiDB-lite"/>
    </source>
</evidence>
<evidence type="ECO:0000313" key="4">
    <source>
        <dbReference type="Proteomes" id="UP000283003"/>
    </source>
</evidence>
<organism evidence="3 4">
    <name type="scientific">Croceicoccus ponticola</name>
    <dbReference type="NCBI Taxonomy" id="2217664"/>
    <lineage>
        <taxon>Bacteria</taxon>
        <taxon>Pseudomonadati</taxon>
        <taxon>Pseudomonadota</taxon>
        <taxon>Alphaproteobacteria</taxon>
        <taxon>Sphingomonadales</taxon>
        <taxon>Erythrobacteraceae</taxon>
        <taxon>Croceicoccus</taxon>
    </lineage>
</organism>
<gene>
    <name evidence="3" type="ORF">EKN06_00925</name>
</gene>
<feature type="chain" id="PRO_5019196551" description="WD40 repeat domain-containing protein" evidence="2">
    <location>
        <begin position="29"/>
        <end position="1049"/>
    </location>
</feature>
<reference evidence="3 4" key="1">
    <citation type="submission" date="2018-12" db="EMBL/GenBank/DDBJ databases">
        <title>Croceicoccus ponticola sp. nov., a lipolytic bacterium isolated from seawater.</title>
        <authorList>
            <person name="Yoon J.-H."/>
        </authorList>
    </citation>
    <scope>NUCLEOTIDE SEQUENCE [LARGE SCALE GENOMIC DNA]</scope>
    <source>
        <strain evidence="3 4">GM-16</strain>
    </source>
</reference>
<feature type="compositionally biased region" description="Low complexity" evidence="1">
    <location>
        <begin position="43"/>
        <end position="57"/>
    </location>
</feature>
<accession>A0A437GZM2</accession>
<keyword evidence="2" id="KW-0732">Signal</keyword>
<proteinExistence type="predicted"/>
<protein>
    <recommendedName>
        <fullName evidence="5">WD40 repeat domain-containing protein</fullName>
    </recommendedName>
</protein>
<dbReference type="Proteomes" id="UP000283003">
    <property type="component" value="Unassembled WGS sequence"/>
</dbReference>
<name>A0A437GZM2_9SPHN</name>
<dbReference type="Gene3D" id="2.130.10.10">
    <property type="entry name" value="YVTN repeat-like/Quinoprotein amine dehydrogenase"/>
    <property type="match status" value="1"/>
</dbReference>
<dbReference type="PROSITE" id="PS51257">
    <property type="entry name" value="PROKAR_LIPOPROTEIN"/>
    <property type="match status" value="1"/>
</dbReference>
<sequence length="1049" mass="115335">MPRLTSVRQRLALSALAVGACWTTSVAAQDAGLDDPFAIAGVPTPADNPANDASAPEGGERPAPDGGEPGDEPAPSPVDLPLIDLSLMRTDEFTLLYFDPAQTYLTPYVGRAVANSLAFHEKLFDWKPWDSTTVLLKDFSDYGNAAARSSPNNAVLFDVAPLGLTYETFSPGERFYTLSNHEMAHVATMDVWNSRDAGWRKFFAGKPMPVEEHPETILYNFLTTPRVSTPRWYLEGSAVFLETWMAGGLGRGQGAYDEMVFRAKVRDDARIWSPVALESKGSNSDFQVGVNDYLYGTRFFSYLALTYGPEKVLDWLRRDEASAGFYATQFRRVFGLKLEDGWNDWIAWERKFQSGNLDALAKYPFTPVEPLADRGLGSVSRVFFDERSNSLIGAFRYPGVLPHVGRLSLSTGKIERLADIKGAMLYSVTSLAFDPDTRTAFYTEDNYAYRDVLAIDVDTGKKRMLLRDRRIGDLAFNRQDKSLWGIRHQNGLSTLVRIPAPYAGFNQVATFDYNETPFDLDISPDGTMLSASVGLSNGKQTVRVWQIETLISGGLESGLEGLFDGGVAAPLAQFDMPPATPESFVFAPDGKSLYGTAYYTGVSNVFRYDIATGEIAAVSNASTGFFRPLPLDDGSLIVFDFAGEGFIPTRIAPEARDDLGTIVFLGAEVARLHPEVRDMAAGSPARVDLDAIVTERGKYRPDRERKLAARYPFVAAYKGDAVAGLHFTFEDPLQFKQVTIDLAISPTEDLSLSERLHGEIAFETLNWTARYWHNRVSFYDLFGPVERSRKGDAIELGWRKSVVYDPPRVLELFADLNGYVGLETLPNAQNVAGPSELLSFQAGGHYVNETKSLGAIDHEKGVGAELVVGADYGNDAVFPGIRTGFAIGRPLPIRNSSVWLYTHAGAVGGPAENPLGSVYFGSFRNNYVDDREIKRYREWDSFPGFEIDEIDARRFAKAVAEWNLPPLRFAELGTSSFHLSSLRPAVFAGMLATDSAFGGARTYGTIGGQIDLNMTVSLRLPMTLSLGAAKGIDGGNFRGTEWLVSLKVL</sequence>
<comment type="caution">
    <text evidence="3">The sequence shown here is derived from an EMBL/GenBank/DDBJ whole genome shotgun (WGS) entry which is preliminary data.</text>
</comment>
<feature type="signal peptide" evidence="2">
    <location>
        <begin position="1"/>
        <end position="28"/>
    </location>
</feature>
<feature type="region of interest" description="Disordered" evidence="1">
    <location>
        <begin position="38"/>
        <end position="80"/>
    </location>
</feature>
<dbReference type="EMBL" id="RXOL01000001">
    <property type="protein sequence ID" value="RVQ68824.1"/>
    <property type="molecule type" value="Genomic_DNA"/>
</dbReference>